<feature type="compositionally biased region" description="Basic residues" evidence="1">
    <location>
        <begin position="304"/>
        <end position="314"/>
    </location>
</feature>
<organism evidence="3 4">
    <name type="scientific">Sporothrix bragantina</name>
    <dbReference type="NCBI Taxonomy" id="671064"/>
    <lineage>
        <taxon>Eukaryota</taxon>
        <taxon>Fungi</taxon>
        <taxon>Dikarya</taxon>
        <taxon>Ascomycota</taxon>
        <taxon>Pezizomycotina</taxon>
        <taxon>Sordariomycetes</taxon>
        <taxon>Sordariomycetidae</taxon>
        <taxon>Ophiostomatales</taxon>
        <taxon>Ophiostomataceae</taxon>
        <taxon>Sporothrix</taxon>
    </lineage>
</organism>
<evidence type="ECO:0000256" key="1">
    <source>
        <dbReference type="SAM" id="MobiDB-lite"/>
    </source>
</evidence>
<feature type="region of interest" description="Disordered" evidence="1">
    <location>
        <begin position="190"/>
        <end position="222"/>
    </location>
</feature>
<accession>A0ABP0BS79</accession>
<evidence type="ECO:0000313" key="4">
    <source>
        <dbReference type="Proteomes" id="UP001642406"/>
    </source>
</evidence>
<dbReference type="EMBL" id="CAWUHC010000039">
    <property type="protein sequence ID" value="CAK7222534.1"/>
    <property type="molecule type" value="Genomic_DNA"/>
</dbReference>
<feature type="region of interest" description="Disordered" evidence="1">
    <location>
        <begin position="304"/>
        <end position="325"/>
    </location>
</feature>
<name>A0ABP0BS79_9PEZI</name>
<feature type="compositionally biased region" description="Low complexity" evidence="1">
    <location>
        <begin position="193"/>
        <end position="222"/>
    </location>
</feature>
<evidence type="ECO:0000313" key="3">
    <source>
        <dbReference type="EMBL" id="CAK7222534.1"/>
    </source>
</evidence>
<dbReference type="Pfam" id="PF20150">
    <property type="entry name" value="2EXR"/>
    <property type="match status" value="1"/>
</dbReference>
<dbReference type="Proteomes" id="UP001642406">
    <property type="component" value="Unassembled WGS sequence"/>
</dbReference>
<comment type="caution">
    <text evidence="3">The sequence shown here is derived from an EMBL/GenBank/DDBJ whole genome shotgun (WGS) entry which is preliminary data.</text>
</comment>
<protein>
    <recommendedName>
        <fullName evidence="2">2EXR domain-containing protein</fullName>
    </recommendedName>
</protein>
<gene>
    <name evidence="3" type="ORF">SBRCBS47491_004896</name>
</gene>
<reference evidence="3 4" key="1">
    <citation type="submission" date="2024-01" db="EMBL/GenBank/DDBJ databases">
        <authorList>
            <person name="Allen C."/>
            <person name="Tagirdzhanova G."/>
        </authorList>
    </citation>
    <scope>NUCLEOTIDE SEQUENCE [LARGE SCALE GENOMIC DNA]</scope>
</reference>
<dbReference type="InterPro" id="IPR045518">
    <property type="entry name" value="2EXR"/>
</dbReference>
<sequence>MDSFAYFQDLPAELRIKIWRVSRQPRVVEVWYDVDADCCRTTSRPPALLHVNREARAEALHQGWYRRAFRTLSRPRDHYIYFSPALDVLYLPRHGLMGYDDAARDFAVHVRDTAEHVRALAIDHVRADTIRPWEPYNKLMLLFSFPHIQEAMLVVGSSSLPGLSSASPASPPSPSSSPLLPASYDRRVFQQRSQESIESAESINAAASSSTSSSSSSSPILSAMAAPEGKGVVELVDPQGDASVIMGVIDNVIESFSRVIEDTAAANNDNISSMMDKEDGYIPVRTYPNIPSLIPKAIAYQRQQRQRQRRRHRQAIITGPRVAEA</sequence>
<feature type="domain" description="2EXR" evidence="2">
    <location>
        <begin position="4"/>
        <end position="89"/>
    </location>
</feature>
<proteinExistence type="predicted"/>
<dbReference type="PANTHER" id="PTHR35910">
    <property type="entry name" value="2EXR DOMAIN-CONTAINING PROTEIN"/>
    <property type="match status" value="1"/>
</dbReference>
<keyword evidence="4" id="KW-1185">Reference proteome</keyword>
<dbReference type="PANTHER" id="PTHR35910:SF6">
    <property type="entry name" value="2EXR DOMAIN-CONTAINING PROTEIN"/>
    <property type="match status" value="1"/>
</dbReference>
<evidence type="ECO:0000259" key="2">
    <source>
        <dbReference type="Pfam" id="PF20150"/>
    </source>
</evidence>